<sequence length="156" mass="17481">MRRSRISPKRRENPRLSQTLGRPILWPCRRARSIPALTLSRIISSSNSAREARRLSNNRPRAVEVSNCSLKLLKPTPTTSQAARVSCMCLTERKARSNLKTRTTPNLRLAASSSRSRHLTRWARSLAGALSTYSRVTSQPWAAQESRIGISWVSGS</sequence>
<dbReference type="EMBL" id="EU016565">
    <property type="protein sequence ID" value="ABZ06071.1"/>
    <property type="molecule type" value="Genomic_DNA"/>
</dbReference>
<gene>
    <name evidence="1" type="ORF">ALOHA_HF4000005H07ctg2g15</name>
</gene>
<accession>B3T0G2</accession>
<proteinExistence type="predicted"/>
<dbReference type="AlphaFoldDB" id="B3T0G2"/>
<reference evidence="1" key="1">
    <citation type="journal article" date="2008" name="ISME J.">
        <title>Genomic patterns of recombination, clonal divergence and environment in marine microbial populations.</title>
        <authorList>
            <person name="Konstantinidis K.T."/>
            <person name="Delong E.F."/>
        </authorList>
    </citation>
    <scope>NUCLEOTIDE SEQUENCE</scope>
</reference>
<protein>
    <submittedName>
        <fullName evidence="1">Putative Resolvase, N terminal domain protein</fullName>
    </submittedName>
</protein>
<evidence type="ECO:0000313" key="1">
    <source>
        <dbReference type="EMBL" id="ABZ06071.1"/>
    </source>
</evidence>
<name>B3T0G2_9ZZZZ</name>
<organism evidence="1">
    <name type="scientific">uncultured marine microorganism HF4000_005H07</name>
    <dbReference type="NCBI Taxonomy" id="455506"/>
    <lineage>
        <taxon>unclassified sequences</taxon>
        <taxon>environmental samples</taxon>
    </lineage>
</organism>